<dbReference type="RefSeq" id="WP_330199844.1">
    <property type="nucleotide sequence ID" value="NZ_JAZDRP010000009.1"/>
</dbReference>
<comment type="caution">
    <text evidence="1">The sequence shown here is derived from an EMBL/GenBank/DDBJ whole genome shotgun (WGS) entry which is preliminary data.</text>
</comment>
<proteinExistence type="predicted"/>
<dbReference type="InterPro" id="IPR011006">
    <property type="entry name" value="CheY-like_superfamily"/>
</dbReference>
<organism evidence="1 2">
    <name type="scientific">Hyphobacterium lacteum</name>
    <dbReference type="NCBI Taxonomy" id="3116575"/>
    <lineage>
        <taxon>Bacteria</taxon>
        <taxon>Pseudomonadati</taxon>
        <taxon>Pseudomonadota</taxon>
        <taxon>Alphaproteobacteria</taxon>
        <taxon>Maricaulales</taxon>
        <taxon>Maricaulaceae</taxon>
        <taxon>Hyphobacterium</taxon>
    </lineage>
</organism>
<keyword evidence="2" id="KW-1185">Reference proteome</keyword>
<evidence type="ECO:0000313" key="1">
    <source>
        <dbReference type="EMBL" id="MEE2527181.1"/>
    </source>
</evidence>
<gene>
    <name evidence="1" type="ORF">V0U79_12460</name>
</gene>
<reference evidence="1 2" key="1">
    <citation type="submission" date="2024-01" db="EMBL/GenBank/DDBJ databases">
        <title>Hyphobacterium bacterium isolated from marine sediment.</title>
        <authorList>
            <person name="Zhao S."/>
        </authorList>
    </citation>
    <scope>NUCLEOTIDE SEQUENCE [LARGE SCALE GENOMIC DNA]</scope>
    <source>
        <strain evidence="2">HN65</strain>
    </source>
</reference>
<protein>
    <recommendedName>
        <fullName evidence="3">Response regulatory domain-containing protein</fullName>
    </recommendedName>
</protein>
<dbReference type="Proteomes" id="UP001354971">
    <property type="component" value="Unassembled WGS sequence"/>
</dbReference>
<dbReference type="EMBL" id="JAZDRP010000009">
    <property type="protein sequence ID" value="MEE2527181.1"/>
    <property type="molecule type" value="Genomic_DNA"/>
</dbReference>
<evidence type="ECO:0008006" key="3">
    <source>
        <dbReference type="Google" id="ProtNLM"/>
    </source>
</evidence>
<accession>A0ABU7LTF8</accession>
<sequence>MKTFSGSLDMSVLICSSSRPLQQSLEALLGAMGCKIVSGADTTASAREQLASQHHDLALIDDSFKASRNDLSALPVPALRLSCEPCGNEPELTKPFRPADLAESMLACVQRPAGNALAASS</sequence>
<name>A0ABU7LTF8_9PROT</name>
<evidence type="ECO:0000313" key="2">
    <source>
        <dbReference type="Proteomes" id="UP001354971"/>
    </source>
</evidence>
<dbReference type="SUPFAM" id="SSF52172">
    <property type="entry name" value="CheY-like"/>
    <property type="match status" value="1"/>
</dbReference>